<protein>
    <submittedName>
        <fullName evidence="3">Uncharacterized protein</fullName>
    </submittedName>
</protein>
<organism evidence="3 4">
    <name type="scientific">Polypedilum vanderplanki</name>
    <name type="common">Sleeping chironomid midge</name>
    <dbReference type="NCBI Taxonomy" id="319348"/>
    <lineage>
        <taxon>Eukaryota</taxon>
        <taxon>Metazoa</taxon>
        <taxon>Ecdysozoa</taxon>
        <taxon>Arthropoda</taxon>
        <taxon>Hexapoda</taxon>
        <taxon>Insecta</taxon>
        <taxon>Pterygota</taxon>
        <taxon>Neoptera</taxon>
        <taxon>Endopterygota</taxon>
        <taxon>Diptera</taxon>
        <taxon>Nematocera</taxon>
        <taxon>Chironomoidea</taxon>
        <taxon>Chironomidae</taxon>
        <taxon>Chironominae</taxon>
        <taxon>Polypedilum</taxon>
        <taxon>Polypedilum</taxon>
    </lineage>
</organism>
<keyword evidence="2" id="KW-0812">Transmembrane</keyword>
<evidence type="ECO:0000313" key="4">
    <source>
        <dbReference type="Proteomes" id="UP001107558"/>
    </source>
</evidence>
<feature type="region of interest" description="Disordered" evidence="1">
    <location>
        <begin position="1"/>
        <end position="48"/>
    </location>
</feature>
<feature type="transmembrane region" description="Helical" evidence="2">
    <location>
        <begin position="51"/>
        <end position="71"/>
    </location>
</feature>
<keyword evidence="2" id="KW-0472">Membrane</keyword>
<name>A0A9J6C117_POLVA</name>
<accession>A0A9J6C117</accession>
<proteinExistence type="predicted"/>
<evidence type="ECO:0000256" key="2">
    <source>
        <dbReference type="SAM" id="Phobius"/>
    </source>
</evidence>
<comment type="caution">
    <text evidence="3">The sequence shown here is derived from an EMBL/GenBank/DDBJ whole genome shotgun (WGS) entry which is preliminary data.</text>
</comment>
<dbReference type="EMBL" id="JADBJN010000002">
    <property type="protein sequence ID" value="KAG5675698.1"/>
    <property type="molecule type" value="Genomic_DNA"/>
</dbReference>
<feature type="compositionally biased region" description="Basic and acidic residues" evidence="1">
    <location>
        <begin position="18"/>
        <end position="31"/>
    </location>
</feature>
<evidence type="ECO:0000256" key="1">
    <source>
        <dbReference type="SAM" id="MobiDB-lite"/>
    </source>
</evidence>
<gene>
    <name evidence="3" type="ORF">PVAND_005582</name>
</gene>
<reference evidence="3" key="1">
    <citation type="submission" date="2021-03" db="EMBL/GenBank/DDBJ databases">
        <title>Chromosome level genome of the anhydrobiotic midge Polypedilum vanderplanki.</title>
        <authorList>
            <person name="Yoshida Y."/>
            <person name="Kikawada T."/>
            <person name="Gusev O."/>
        </authorList>
    </citation>
    <scope>NUCLEOTIDE SEQUENCE</scope>
    <source>
        <strain evidence="3">NIAS01</strain>
        <tissue evidence="3">Whole body or cell culture</tissue>
    </source>
</reference>
<feature type="compositionally biased region" description="Low complexity" evidence="1">
    <location>
        <begin position="1"/>
        <end position="16"/>
    </location>
</feature>
<dbReference type="InterPro" id="IPR019308">
    <property type="entry name" value="TMEM214"/>
</dbReference>
<dbReference type="Pfam" id="PF10151">
    <property type="entry name" value="TMEM214"/>
    <property type="match status" value="1"/>
</dbReference>
<keyword evidence="2" id="KW-1133">Transmembrane helix</keyword>
<evidence type="ECO:0000313" key="3">
    <source>
        <dbReference type="EMBL" id="KAG5675698.1"/>
    </source>
</evidence>
<dbReference type="AlphaFoldDB" id="A0A9J6C117"/>
<sequence>MASAKTQNKSKQKTQQPGKKDIPPTKMTDNKKQKKQKKSNSNTNNSSGSSCCRWFIGSFVLIGAIGGLIAYDTNVLHNGNFEESSLGGVLKQTGALPHVENAWFVSLKYSARGFKWIEENAPIAYGKTKTILEPYGDFAKDLGISLINGGKKGFECTKVFVTEKIPIVLQFIDNYVPGAGQKISDFVSTTCKGFCSITSNFWRQSVDFFKTKVFIGQLSPENLGKAFNTTTQRVLGYYSSFHERVEFYANTA</sequence>
<feature type="compositionally biased region" description="Low complexity" evidence="1">
    <location>
        <begin position="39"/>
        <end position="48"/>
    </location>
</feature>
<dbReference type="Proteomes" id="UP001107558">
    <property type="component" value="Chromosome 2"/>
</dbReference>
<keyword evidence="4" id="KW-1185">Reference proteome</keyword>
<dbReference type="OrthoDB" id="10022292at2759"/>